<gene>
    <name evidence="1" type="ORF">NDU88_009625</name>
</gene>
<organism evidence="1 2">
    <name type="scientific">Pleurodeles waltl</name>
    <name type="common">Iberian ribbed newt</name>
    <dbReference type="NCBI Taxonomy" id="8319"/>
    <lineage>
        <taxon>Eukaryota</taxon>
        <taxon>Metazoa</taxon>
        <taxon>Chordata</taxon>
        <taxon>Craniata</taxon>
        <taxon>Vertebrata</taxon>
        <taxon>Euteleostomi</taxon>
        <taxon>Amphibia</taxon>
        <taxon>Batrachia</taxon>
        <taxon>Caudata</taxon>
        <taxon>Salamandroidea</taxon>
        <taxon>Salamandridae</taxon>
        <taxon>Pleurodelinae</taxon>
        <taxon>Pleurodeles</taxon>
    </lineage>
</organism>
<evidence type="ECO:0000313" key="1">
    <source>
        <dbReference type="EMBL" id="KAJ1131287.1"/>
    </source>
</evidence>
<dbReference type="Proteomes" id="UP001066276">
    <property type="component" value="Chromosome 7"/>
</dbReference>
<sequence>MATEHIPQEIAAVGRRLEAMDTKITDSAMDSKSIQMDIASFQDRVTELDHCFRDVDGRLNAVLGRDQELQFLRNKLTDLAYRNWSDNVSFFGIPERKESTDVRAFLWDFLPELIGLVFSPTLELQWAHRMPPPIKTLLGNRAPS</sequence>
<accession>A0AAV7PVH7</accession>
<dbReference type="Gene3D" id="3.30.70.1820">
    <property type="entry name" value="L1 transposable element, RRM domain"/>
    <property type="match status" value="1"/>
</dbReference>
<dbReference type="EMBL" id="JANPWB010000011">
    <property type="protein sequence ID" value="KAJ1131287.1"/>
    <property type="molecule type" value="Genomic_DNA"/>
</dbReference>
<comment type="caution">
    <text evidence="1">The sequence shown here is derived from an EMBL/GenBank/DDBJ whole genome shotgun (WGS) entry which is preliminary data.</text>
</comment>
<protein>
    <submittedName>
        <fullName evidence="1">Uncharacterized protein</fullName>
    </submittedName>
</protein>
<reference evidence="1" key="1">
    <citation type="journal article" date="2022" name="bioRxiv">
        <title>Sequencing and chromosome-scale assembly of the giantPleurodeles waltlgenome.</title>
        <authorList>
            <person name="Brown T."/>
            <person name="Elewa A."/>
            <person name="Iarovenko S."/>
            <person name="Subramanian E."/>
            <person name="Araus A.J."/>
            <person name="Petzold A."/>
            <person name="Susuki M."/>
            <person name="Suzuki K.-i.T."/>
            <person name="Hayashi T."/>
            <person name="Toyoda A."/>
            <person name="Oliveira C."/>
            <person name="Osipova E."/>
            <person name="Leigh N.D."/>
            <person name="Simon A."/>
            <person name="Yun M.H."/>
        </authorList>
    </citation>
    <scope>NUCLEOTIDE SEQUENCE</scope>
    <source>
        <strain evidence="1">20211129_DDA</strain>
        <tissue evidence="1">Liver</tissue>
    </source>
</reference>
<proteinExistence type="predicted"/>
<keyword evidence="2" id="KW-1185">Reference proteome</keyword>
<name>A0AAV7PVH7_PLEWA</name>
<dbReference type="AlphaFoldDB" id="A0AAV7PVH7"/>
<evidence type="ECO:0000313" key="2">
    <source>
        <dbReference type="Proteomes" id="UP001066276"/>
    </source>
</evidence>